<keyword evidence="11" id="KW-0472">Membrane</keyword>
<comment type="similarity">
    <text evidence="3">Belongs to the glycosyltransferase 31 family. Beta3-Gal-T subfamily.</text>
</comment>
<feature type="non-terminal residue" evidence="13">
    <location>
        <position position="1"/>
    </location>
</feature>
<proteinExistence type="inferred from homology"/>
<evidence type="ECO:0000256" key="11">
    <source>
        <dbReference type="ARBA" id="ARBA00023136"/>
    </source>
</evidence>
<protein>
    <recommendedName>
        <fullName evidence="4">N-acetylgalactosaminide beta-1,3-galactosyltransferase</fullName>
        <ecNumber evidence="4">2.4.1.122</ecNumber>
    </recommendedName>
</protein>
<keyword evidence="6" id="KW-0808">Transferase</keyword>
<dbReference type="Pfam" id="PF02434">
    <property type="entry name" value="Fringe"/>
    <property type="match status" value="1"/>
</dbReference>
<dbReference type="AlphaFoldDB" id="A0AA36NKH9"/>
<dbReference type="Gene3D" id="3.90.550.50">
    <property type="match status" value="1"/>
</dbReference>
<keyword evidence="7" id="KW-0812">Transmembrane</keyword>
<dbReference type="EMBL" id="CAUJNA010003842">
    <property type="protein sequence ID" value="CAJ1410839.1"/>
    <property type="molecule type" value="Genomic_DNA"/>
</dbReference>
<comment type="caution">
    <text evidence="13">The sequence shown here is derived from an EMBL/GenBank/DDBJ whole genome shotgun (WGS) entry which is preliminary data.</text>
</comment>
<dbReference type="GO" id="GO:0016020">
    <property type="term" value="C:membrane"/>
    <property type="evidence" value="ECO:0007669"/>
    <property type="project" value="UniProtKB-SubCell"/>
</dbReference>
<name>A0AA36NKH9_9DINO</name>
<reference evidence="13" key="1">
    <citation type="submission" date="2023-08" db="EMBL/GenBank/DDBJ databases">
        <authorList>
            <person name="Chen Y."/>
            <person name="Shah S."/>
            <person name="Dougan E. K."/>
            <person name="Thang M."/>
            <person name="Chan C."/>
        </authorList>
    </citation>
    <scope>NUCLEOTIDE SEQUENCE</scope>
</reference>
<evidence type="ECO:0000256" key="6">
    <source>
        <dbReference type="ARBA" id="ARBA00022679"/>
    </source>
</evidence>
<evidence type="ECO:0000256" key="9">
    <source>
        <dbReference type="ARBA" id="ARBA00022968"/>
    </source>
</evidence>
<dbReference type="GO" id="GO:0000166">
    <property type="term" value="F:nucleotide binding"/>
    <property type="evidence" value="ECO:0007669"/>
    <property type="project" value="UniProtKB-KW"/>
</dbReference>
<dbReference type="PANTHER" id="PTHR23033">
    <property type="entry name" value="BETA1,3-GALACTOSYLTRANSFERASE"/>
    <property type="match status" value="1"/>
</dbReference>
<accession>A0AA36NKH9</accession>
<evidence type="ECO:0000256" key="3">
    <source>
        <dbReference type="ARBA" id="ARBA00006462"/>
    </source>
</evidence>
<gene>
    <name evidence="13" type="ORF">EVOR1521_LOCUS31574</name>
</gene>
<dbReference type="GO" id="GO:0016263">
    <property type="term" value="F:glycoprotein-N-acetylgalactosamine 3-beta-galactosyltransferase activity"/>
    <property type="evidence" value="ECO:0007669"/>
    <property type="project" value="UniProtKB-EC"/>
</dbReference>
<evidence type="ECO:0000256" key="7">
    <source>
        <dbReference type="ARBA" id="ARBA00022692"/>
    </source>
</evidence>
<evidence type="ECO:0000256" key="4">
    <source>
        <dbReference type="ARBA" id="ARBA00012557"/>
    </source>
</evidence>
<dbReference type="EC" id="2.4.1.122" evidence="4"/>
<evidence type="ECO:0000256" key="5">
    <source>
        <dbReference type="ARBA" id="ARBA00022676"/>
    </source>
</evidence>
<comment type="pathway">
    <text evidence="2">Protein modification; protein glycosylation.</text>
</comment>
<dbReference type="Proteomes" id="UP001178507">
    <property type="component" value="Unassembled WGS sequence"/>
</dbReference>
<evidence type="ECO:0000259" key="12">
    <source>
        <dbReference type="Pfam" id="PF02434"/>
    </source>
</evidence>
<comment type="subcellular location">
    <subcellularLocation>
        <location evidence="1">Membrane</location>
        <topology evidence="1">Single-pass type II membrane protein</topology>
    </subcellularLocation>
</comment>
<evidence type="ECO:0000313" key="14">
    <source>
        <dbReference type="Proteomes" id="UP001178507"/>
    </source>
</evidence>
<dbReference type="InterPro" id="IPR026050">
    <property type="entry name" value="C1GALT1/C1GALT1_chp1"/>
</dbReference>
<evidence type="ECO:0000313" key="13">
    <source>
        <dbReference type="EMBL" id="CAJ1410839.1"/>
    </source>
</evidence>
<evidence type="ECO:0000256" key="8">
    <source>
        <dbReference type="ARBA" id="ARBA00022741"/>
    </source>
</evidence>
<feature type="domain" description="Fringe-like glycosyltransferase" evidence="12">
    <location>
        <begin position="325"/>
        <end position="433"/>
    </location>
</feature>
<organism evidence="13 14">
    <name type="scientific">Effrenium voratum</name>
    <dbReference type="NCBI Taxonomy" id="2562239"/>
    <lineage>
        <taxon>Eukaryota</taxon>
        <taxon>Sar</taxon>
        <taxon>Alveolata</taxon>
        <taxon>Dinophyceae</taxon>
        <taxon>Suessiales</taxon>
        <taxon>Symbiodiniaceae</taxon>
        <taxon>Effrenium</taxon>
    </lineage>
</organism>
<evidence type="ECO:0000256" key="10">
    <source>
        <dbReference type="ARBA" id="ARBA00022989"/>
    </source>
</evidence>
<dbReference type="InterPro" id="IPR003378">
    <property type="entry name" value="Fringe-like_glycosylTrfase"/>
</dbReference>
<evidence type="ECO:0000256" key="1">
    <source>
        <dbReference type="ARBA" id="ARBA00004606"/>
    </source>
</evidence>
<keyword evidence="8" id="KW-0547">Nucleotide-binding</keyword>
<keyword evidence="10" id="KW-1133">Transmembrane helix</keyword>
<sequence>MHVDGRSYVNVKRIAERLQCLQGLQPEYYALSAMIGASHVALADEVGGYIFSRKQLLQLRPGWVERCADELSNSSDAQGFGWEWPSGFYVSLCLWRQERLRSQRLGDPEQEVLMHSIPRESPQRPLMRLRRLHPAGHCVLLVSASLPALPEIHRRVRLVSPLDKDAGREAVRAEVGCFVPSLMEPEALAPPWSYRVARAIARCPLKSALASRGNMGVTMLKQELLRPSKPGGAAALLRRKDLCILMPTTDATRQQVARAVAAVGTWARPFLPNSERRGSGRVLALLYSQRPLFESWKDATLSLRGDLDMRHPKFNALRFIYMWLTIAIHHAAGCRFWMKADMDAYVNVPRLLQTLGAFNASEKVYAGHVTYSHGPGYDSWNTFAHGIGYILSRAALQAAVPGLRRCMEQLLGLRLEAIEDMLLGACLRKVGIRPKELGHMIYDFRREHLEK</sequence>
<keyword evidence="9" id="KW-0735">Signal-anchor</keyword>
<keyword evidence="5" id="KW-0328">Glycosyltransferase</keyword>
<evidence type="ECO:0000256" key="2">
    <source>
        <dbReference type="ARBA" id="ARBA00004922"/>
    </source>
</evidence>
<keyword evidence="14" id="KW-1185">Reference proteome</keyword>